<evidence type="ECO:0000313" key="1">
    <source>
        <dbReference type="EMBL" id="RLP76021.1"/>
    </source>
</evidence>
<protein>
    <recommendedName>
        <fullName evidence="3">SMI1/KNR4 family protein</fullName>
    </recommendedName>
</protein>
<dbReference type="RefSeq" id="WP_121648306.1">
    <property type="nucleotide sequence ID" value="NZ_RCUX01000005.1"/>
</dbReference>
<comment type="caution">
    <text evidence="1">The sequence shown here is derived from an EMBL/GenBank/DDBJ whole genome shotgun (WGS) entry which is preliminary data.</text>
</comment>
<dbReference type="EMBL" id="RCUX01000005">
    <property type="protein sequence ID" value="RLP76021.1"/>
    <property type="molecule type" value="Genomic_DNA"/>
</dbReference>
<dbReference type="OrthoDB" id="8610791at2"/>
<organism evidence="1 2">
    <name type="scientific">Mycetocola tolaasinivorans</name>
    <dbReference type="NCBI Taxonomy" id="76635"/>
    <lineage>
        <taxon>Bacteria</taxon>
        <taxon>Bacillati</taxon>
        <taxon>Actinomycetota</taxon>
        <taxon>Actinomycetes</taxon>
        <taxon>Micrococcales</taxon>
        <taxon>Microbacteriaceae</taxon>
        <taxon>Mycetocola</taxon>
    </lineage>
</organism>
<dbReference type="InterPro" id="IPR037883">
    <property type="entry name" value="Knr4/Smi1-like_sf"/>
</dbReference>
<name>A0A3L7A8W0_9MICO</name>
<evidence type="ECO:0008006" key="3">
    <source>
        <dbReference type="Google" id="ProtNLM"/>
    </source>
</evidence>
<keyword evidence="2" id="KW-1185">Reference proteome</keyword>
<gene>
    <name evidence="1" type="ORF">D9V32_07645</name>
</gene>
<dbReference type="Proteomes" id="UP000272503">
    <property type="component" value="Unassembled WGS sequence"/>
</dbReference>
<proteinExistence type="predicted"/>
<sequence>MTDIDWIGTPESPTLAHIDLDALEGGLLSDGTPLPPSYRALIRTVGWGRLFGLWFIYPPVLPGFADGRPGRTLRLGERFQAWYADSRAEDYDWVIEPNGSWELIERLEVFGWSENGDFLLWELGARDARGELPVWESRGLGSLHRLGGSLAEALPGLCARAGADRDDPASLFQPLTAHRIDSTH</sequence>
<evidence type="ECO:0000313" key="2">
    <source>
        <dbReference type="Proteomes" id="UP000272503"/>
    </source>
</evidence>
<dbReference type="AlphaFoldDB" id="A0A3L7A8W0"/>
<dbReference type="SUPFAM" id="SSF160631">
    <property type="entry name" value="SMI1/KNR4-like"/>
    <property type="match status" value="1"/>
</dbReference>
<accession>A0A3L7A8W0</accession>
<reference evidence="1 2" key="1">
    <citation type="submission" date="2018-10" db="EMBL/GenBank/DDBJ databases">
        <authorList>
            <person name="Li J."/>
        </authorList>
    </citation>
    <scope>NUCLEOTIDE SEQUENCE [LARGE SCALE GENOMIC DNA]</scope>
    <source>
        <strain evidence="1 2">IF 016277</strain>
    </source>
</reference>